<dbReference type="RefSeq" id="WP_017841482.1">
    <property type="nucleotide sequence ID" value="NZ_CP035467.1"/>
</dbReference>
<dbReference type="Pfam" id="PF00106">
    <property type="entry name" value="adh_short"/>
    <property type="match status" value="1"/>
</dbReference>
<sequence>MSNSKIILITGCSSGIGYTTALALKQRGHRVIASARQQHDVDRLRQEGFETIRLDLADSASIRQAVSEMLIMTERRIDALFNNGAFGQPGAVEDLSRDVLRFQFETNFFGTHELTNLLIPIMRRQGQGRIIYNSSVLGFVAMTYRGAYNASKFALEGLADTLRLELKGTGIDLSIIEPGPILSDFRKNAFALFKKNIDPSNSFHKDRYAAMETRLQKDGPAVPFTLPPEAVADKVIHALESKRPKIRYYVTFPTYLFGYLKRILPAAWLDNLLVKV</sequence>
<comment type="similarity">
    <text evidence="1">Belongs to the short-chain dehydrogenases/reductases (SDR) family.</text>
</comment>
<dbReference type="AlphaFoldDB" id="A0A4P9USV8"/>
<dbReference type="InterPro" id="IPR036291">
    <property type="entry name" value="NAD(P)-bd_dom_sf"/>
</dbReference>
<keyword evidence="4" id="KW-1185">Reference proteome</keyword>
<dbReference type="NCBIfam" id="NF004649">
    <property type="entry name" value="PRK05993.1"/>
    <property type="match status" value="1"/>
</dbReference>
<dbReference type="Proteomes" id="UP000305881">
    <property type="component" value="Chromosome"/>
</dbReference>
<evidence type="ECO:0000313" key="3">
    <source>
        <dbReference type="EMBL" id="QCW84628.1"/>
    </source>
</evidence>
<name>A0A4P9USV8_METBY</name>
<dbReference type="Gene3D" id="3.40.50.720">
    <property type="entry name" value="NAD(P)-binding Rossmann-like Domain"/>
    <property type="match status" value="1"/>
</dbReference>
<evidence type="ECO:0000256" key="1">
    <source>
        <dbReference type="ARBA" id="ARBA00006484"/>
    </source>
</evidence>
<dbReference type="GO" id="GO:0016491">
    <property type="term" value="F:oxidoreductase activity"/>
    <property type="evidence" value="ECO:0007669"/>
    <property type="project" value="UniProtKB-KW"/>
</dbReference>
<dbReference type="EMBL" id="CP035467">
    <property type="protein sequence ID" value="QCW84628.1"/>
    <property type="molecule type" value="Genomic_DNA"/>
</dbReference>
<dbReference type="PANTHER" id="PTHR44169">
    <property type="entry name" value="NADPH-DEPENDENT 1-ACYLDIHYDROXYACETONE PHOSPHATE REDUCTASE"/>
    <property type="match status" value="1"/>
</dbReference>
<protein>
    <submittedName>
        <fullName evidence="3">SDR family oxidoreductase</fullName>
    </submittedName>
</protein>
<organism evidence="3 4">
    <name type="scientific">Methylotuvimicrobium buryatense</name>
    <name type="common">Methylomicrobium buryatense</name>
    <dbReference type="NCBI Taxonomy" id="95641"/>
    <lineage>
        <taxon>Bacteria</taxon>
        <taxon>Pseudomonadati</taxon>
        <taxon>Pseudomonadota</taxon>
        <taxon>Gammaproteobacteria</taxon>
        <taxon>Methylococcales</taxon>
        <taxon>Methylococcaceae</taxon>
        <taxon>Methylotuvimicrobium</taxon>
    </lineage>
</organism>
<dbReference type="SUPFAM" id="SSF51735">
    <property type="entry name" value="NAD(P)-binding Rossmann-fold domains"/>
    <property type="match status" value="1"/>
</dbReference>
<dbReference type="InterPro" id="IPR020904">
    <property type="entry name" value="Sc_DH/Rdtase_CS"/>
</dbReference>
<dbReference type="PANTHER" id="PTHR44169:SF6">
    <property type="entry name" value="NADPH-DEPENDENT 1-ACYLDIHYDROXYACETONE PHOSPHATE REDUCTASE"/>
    <property type="match status" value="1"/>
</dbReference>
<dbReference type="PRINTS" id="PR00081">
    <property type="entry name" value="GDHRDH"/>
</dbReference>
<keyword evidence="2" id="KW-0560">Oxidoreductase</keyword>
<dbReference type="KEGG" id="mbur:EQU24_22080"/>
<gene>
    <name evidence="3" type="ORF">EQU24_22080</name>
</gene>
<reference evidence="4" key="1">
    <citation type="journal article" date="2019" name="J. Bacteriol.">
        <title>A Mutagenic Screen Identifies a TonB-Dependent Receptor Required for the Lanthanide Metal Switch in the Type I Methanotroph 'Methylotuvimicrobium buryatense' 5GB1C.</title>
        <authorList>
            <person name="Groom J.D."/>
            <person name="Ford S.M."/>
            <person name="Pesesky M.W."/>
            <person name="Lidstrom M.E."/>
        </authorList>
    </citation>
    <scope>NUCLEOTIDE SEQUENCE [LARGE SCALE GENOMIC DNA]</scope>
    <source>
        <strain evidence="4">5GB1C</strain>
    </source>
</reference>
<accession>A0A4P9USV8</accession>
<proteinExistence type="inferred from homology"/>
<dbReference type="STRING" id="675511.GCA_000341735_03010"/>
<dbReference type="PROSITE" id="PS00061">
    <property type="entry name" value="ADH_SHORT"/>
    <property type="match status" value="1"/>
</dbReference>
<evidence type="ECO:0000256" key="2">
    <source>
        <dbReference type="ARBA" id="ARBA00023002"/>
    </source>
</evidence>
<dbReference type="InterPro" id="IPR002347">
    <property type="entry name" value="SDR_fam"/>
</dbReference>
<dbReference type="OrthoDB" id="9810734at2"/>
<dbReference type="CDD" id="cd05374">
    <property type="entry name" value="17beta-HSD-like_SDR_c"/>
    <property type="match status" value="1"/>
</dbReference>
<evidence type="ECO:0000313" key="4">
    <source>
        <dbReference type="Proteomes" id="UP000305881"/>
    </source>
</evidence>